<organism evidence="1 2">
    <name type="scientific">Frateuria aurantia (strain ATCC 33424 / DSM 6220 / KCTC 2777 / LMG 1558 / NBRC 3245 / NCIMB 13370)</name>
    <name type="common">Acetobacter aurantius</name>
    <dbReference type="NCBI Taxonomy" id="767434"/>
    <lineage>
        <taxon>Bacteria</taxon>
        <taxon>Pseudomonadati</taxon>
        <taxon>Pseudomonadota</taxon>
        <taxon>Gammaproteobacteria</taxon>
        <taxon>Lysobacterales</taxon>
        <taxon>Rhodanobacteraceae</taxon>
        <taxon>Frateuria</taxon>
    </lineage>
</organism>
<protein>
    <submittedName>
        <fullName evidence="1">Uncharacterized protein</fullName>
    </submittedName>
</protein>
<dbReference type="AlphaFoldDB" id="H8L576"/>
<gene>
    <name evidence="1" type="ordered locus">Fraau_2286</name>
</gene>
<name>H8L576_FRAAD</name>
<dbReference type="EMBL" id="CP003350">
    <property type="protein sequence ID" value="AFC86655.1"/>
    <property type="molecule type" value="Genomic_DNA"/>
</dbReference>
<proteinExistence type="predicted"/>
<accession>H8L576</accession>
<sequence>MGSALIASFRPIVRNSLMADADRMDVRTYLPAIPFVQLCGKSITNLKMDLNL</sequence>
<evidence type="ECO:0000313" key="1">
    <source>
        <dbReference type="EMBL" id="AFC86655.1"/>
    </source>
</evidence>
<evidence type="ECO:0000313" key="2">
    <source>
        <dbReference type="Proteomes" id="UP000005234"/>
    </source>
</evidence>
<reference evidence="1" key="1">
    <citation type="submission" date="2012-02" db="EMBL/GenBank/DDBJ databases">
        <title>The complete genome of Frateuria aurantia DSM 6220.</title>
        <authorList>
            <consortium name="US DOE Joint Genome Institute (JGI-PGF)"/>
            <person name="Lucas S."/>
            <person name="Copeland A."/>
            <person name="Lapidus A."/>
            <person name="Glavina del Rio T."/>
            <person name="Dalin E."/>
            <person name="Tice H."/>
            <person name="Bruce D."/>
            <person name="Goodwin L."/>
            <person name="Pitluck S."/>
            <person name="Peters L."/>
            <person name="Ovchinnikova G."/>
            <person name="Teshima H."/>
            <person name="Kyrpides N."/>
            <person name="Mavromatis K."/>
            <person name="Ivanova N."/>
            <person name="Brettin T."/>
            <person name="Detter J.C."/>
            <person name="Han C."/>
            <person name="Larimer F."/>
            <person name="Land M."/>
            <person name="Hauser L."/>
            <person name="Markowitz V."/>
            <person name="Cheng J.-F."/>
            <person name="Hugenholtz P."/>
            <person name="Woyke T."/>
            <person name="Wu D."/>
            <person name="Brambilla E."/>
            <person name="Klenk H.-P."/>
            <person name="Eisen J.A."/>
        </authorList>
    </citation>
    <scope>NUCLEOTIDE SEQUENCE</scope>
    <source>
        <strain evidence="1">DSM 6220</strain>
    </source>
</reference>
<keyword evidence="2" id="KW-1185">Reference proteome</keyword>
<dbReference type="HOGENOM" id="CLU_3080141_0_0_6"/>
<dbReference type="KEGG" id="fau:Fraau_2286"/>
<dbReference type="Proteomes" id="UP000005234">
    <property type="component" value="Chromosome"/>
</dbReference>